<keyword evidence="1" id="KW-1133">Transmembrane helix</keyword>
<feature type="transmembrane region" description="Helical" evidence="1">
    <location>
        <begin position="6"/>
        <end position="24"/>
    </location>
</feature>
<keyword evidence="1" id="KW-0472">Membrane</keyword>
<dbReference type="Proteomes" id="UP000439591">
    <property type="component" value="Unassembled WGS sequence"/>
</dbReference>
<dbReference type="EMBL" id="CACSIM010000001">
    <property type="protein sequence ID" value="CAA0085069.1"/>
    <property type="molecule type" value="Genomic_DNA"/>
</dbReference>
<keyword evidence="1" id="KW-0812">Transmembrane</keyword>
<name>A0A5S9MXC0_9GAMM</name>
<accession>A0A5S9MXC0</accession>
<evidence type="ECO:0000313" key="3">
    <source>
        <dbReference type="EMBL" id="CAA0085069.1"/>
    </source>
</evidence>
<dbReference type="AlphaFoldDB" id="A0A5S9MXC0"/>
<dbReference type="RefSeq" id="WP_159267006.1">
    <property type="nucleotide sequence ID" value="NZ_CACSIK010000001.1"/>
</dbReference>
<organism evidence="2 4">
    <name type="scientific">Zhongshania aliphaticivorans</name>
    <dbReference type="NCBI Taxonomy" id="1470434"/>
    <lineage>
        <taxon>Bacteria</taxon>
        <taxon>Pseudomonadati</taxon>
        <taxon>Pseudomonadota</taxon>
        <taxon>Gammaproteobacteria</taxon>
        <taxon>Cellvibrionales</taxon>
        <taxon>Spongiibacteraceae</taxon>
        <taxon>Zhongshania</taxon>
    </lineage>
</organism>
<keyword evidence="4" id="KW-1185">Reference proteome</keyword>
<sequence length="194" mass="20966">MIAGNGRVMLVIGLVVSVVGLLVFQSRKNAPKIAGQVNPARGENNVIDKVVDSIMSLAAPRGIRNNNPLNIKEPKDGGDFWVGELDTDPDATFEEFISPEYGYRAAKRVIDSYRRRGVKTLAAIISTFAPSSENLTFAYISSVSNRTGFAHDRVISDSDLPALFRAMAIHENGVAWAVHPSLSIDTINKGLALA</sequence>
<proteinExistence type="predicted"/>
<reference evidence="4 5" key="1">
    <citation type="submission" date="2019-11" db="EMBL/GenBank/DDBJ databases">
        <authorList>
            <person name="Holert J."/>
        </authorList>
    </citation>
    <scope>NUCLEOTIDE SEQUENCE [LARGE SCALE GENOMIC DNA]</scope>
    <source>
        <strain evidence="3">BC3_2A</strain>
        <strain evidence="2">SB11_1A</strain>
    </source>
</reference>
<evidence type="ECO:0000313" key="2">
    <source>
        <dbReference type="EMBL" id="CAA0081376.1"/>
    </source>
</evidence>
<dbReference type="EMBL" id="CACSIK010000001">
    <property type="protein sequence ID" value="CAA0081376.1"/>
    <property type="molecule type" value="Genomic_DNA"/>
</dbReference>
<dbReference type="OrthoDB" id="8849052at2"/>
<evidence type="ECO:0000256" key="1">
    <source>
        <dbReference type="SAM" id="Phobius"/>
    </source>
</evidence>
<gene>
    <name evidence="2" type="ORF">IHBHHGIJ_00301</name>
    <name evidence="3" type="ORF">KFEGEMFD_00849</name>
</gene>
<dbReference type="Proteomes" id="UP000435877">
    <property type="component" value="Unassembled WGS sequence"/>
</dbReference>
<evidence type="ECO:0000313" key="4">
    <source>
        <dbReference type="Proteomes" id="UP000435877"/>
    </source>
</evidence>
<protein>
    <submittedName>
        <fullName evidence="2">Uncharacterized protein</fullName>
    </submittedName>
</protein>
<evidence type="ECO:0000313" key="5">
    <source>
        <dbReference type="Proteomes" id="UP000439591"/>
    </source>
</evidence>